<dbReference type="GeneID" id="68115804"/>
<dbReference type="Proteomes" id="UP000444721">
    <property type="component" value="Unassembled WGS sequence"/>
</dbReference>
<evidence type="ECO:0000313" key="3">
    <source>
        <dbReference type="Proteomes" id="UP000444721"/>
    </source>
</evidence>
<dbReference type="AlphaFoldDB" id="A0A6A5BKJ4"/>
<dbReference type="EMBL" id="VFQX01000061">
    <property type="protein sequence ID" value="KAF0973379.1"/>
    <property type="molecule type" value="Genomic_DNA"/>
</dbReference>
<dbReference type="VEuPathDB" id="AmoebaDB:FDP41_008586"/>
<organism evidence="2 3">
    <name type="scientific">Naegleria fowleri</name>
    <name type="common">Brain eating amoeba</name>
    <dbReference type="NCBI Taxonomy" id="5763"/>
    <lineage>
        <taxon>Eukaryota</taxon>
        <taxon>Discoba</taxon>
        <taxon>Heterolobosea</taxon>
        <taxon>Tetramitia</taxon>
        <taxon>Eutetramitia</taxon>
        <taxon>Vahlkampfiidae</taxon>
        <taxon>Naegleria</taxon>
    </lineage>
</organism>
<dbReference type="VEuPathDB" id="AmoebaDB:NF0072690"/>
<proteinExistence type="predicted"/>
<dbReference type="RefSeq" id="XP_044558092.1">
    <property type="nucleotide sequence ID" value="XM_044712455.1"/>
</dbReference>
<dbReference type="SUPFAM" id="SSF57997">
    <property type="entry name" value="Tropomyosin"/>
    <property type="match status" value="1"/>
</dbReference>
<feature type="coiled-coil region" evidence="1">
    <location>
        <begin position="90"/>
        <end position="183"/>
    </location>
</feature>
<keyword evidence="3" id="KW-1185">Reference proteome</keyword>
<comment type="caution">
    <text evidence="2">The sequence shown here is derived from an EMBL/GenBank/DDBJ whole genome shotgun (WGS) entry which is preliminary data.</text>
</comment>
<dbReference type="VEuPathDB" id="AmoebaDB:NfTy_092280"/>
<evidence type="ECO:0000256" key="1">
    <source>
        <dbReference type="SAM" id="Coils"/>
    </source>
</evidence>
<keyword evidence="1" id="KW-0175">Coiled coil</keyword>
<protein>
    <submittedName>
        <fullName evidence="2">Uncharacterized protein</fullName>
    </submittedName>
</protein>
<reference evidence="2 3" key="1">
    <citation type="journal article" date="2019" name="Sci. Rep.">
        <title>Nanopore sequencing improves the draft genome of the human pathogenic amoeba Naegleria fowleri.</title>
        <authorList>
            <person name="Liechti N."/>
            <person name="Schurch N."/>
            <person name="Bruggmann R."/>
            <person name="Wittwer M."/>
        </authorList>
    </citation>
    <scope>NUCLEOTIDE SEQUENCE [LARGE SCALE GENOMIC DNA]</scope>
    <source>
        <strain evidence="2 3">ATCC 30894</strain>
    </source>
</reference>
<gene>
    <name evidence="2" type="ORF">FDP41_008586</name>
</gene>
<sequence length="288" mass="33347">MASQATTKYYKTTGEEDFYPDANKPYKIGTEDIPYEAQTPHLFGVVDINVAKDVATRGALKRMVGTKDMVEKVTSKKVKYSAVVECTHDISEMLNEMKTFQNNVAILKDDVRTLQHKNENLENDIRTLQHKNKNLENDIRTLQHKNKNLENDIRTLQHKNKNLENTVSDLQDKMEEAEELHEVDIEYLEDKTMSLQAIVIRLMNGFLEDDRDFLQYTDLVQDILKNESKENILSKYFTSKANADKIAKAFSMNVKHLPNITATTQEYKEGVFDCLKKKVDKLKDFMNI</sequence>
<dbReference type="Gene3D" id="1.10.287.1490">
    <property type="match status" value="1"/>
</dbReference>
<accession>A0A6A5BKJ4</accession>
<evidence type="ECO:0000313" key="2">
    <source>
        <dbReference type="EMBL" id="KAF0973379.1"/>
    </source>
</evidence>
<name>A0A6A5BKJ4_NAEFO</name>
<dbReference type="OrthoDB" id="10627421at2759"/>